<evidence type="ECO:0000256" key="2">
    <source>
        <dbReference type="SAM" id="SignalP"/>
    </source>
</evidence>
<sequence>MATWSRPRSRAIPFLPLLIFLAPLFYSGTAPPTPTPLDSREQQLQLIWASPPERGQCLPPPTASEGRLCHPPPTTLKRPDHLVLGPTAGQGRPDRLQCQENQELLYEHWANP</sequence>
<evidence type="ECO:0000313" key="4">
    <source>
        <dbReference type="Proteomes" id="UP000032180"/>
    </source>
</evidence>
<dbReference type="EnsemblPlants" id="LPERR12G03920.1">
    <property type="protein sequence ID" value="LPERR12G03920.1"/>
    <property type="gene ID" value="LPERR12G03920"/>
</dbReference>
<proteinExistence type="predicted"/>
<evidence type="ECO:0000256" key="1">
    <source>
        <dbReference type="SAM" id="MobiDB-lite"/>
    </source>
</evidence>
<name>A0A0D9XXB0_9ORYZ</name>
<evidence type="ECO:0000313" key="3">
    <source>
        <dbReference type="EnsemblPlants" id="LPERR12G03920.1"/>
    </source>
</evidence>
<organism evidence="3 4">
    <name type="scientific">Leersia perrieri</name>
    <dbReference type="NCBI Taxonomy" id="77586"/>
    <lineage>
        <taxon>Eukaryota</taxon>
        <taxon>Viridiplantae</taxon>
        <taxon>Streptophyta</taxon>
        <taxon>Embryophyta</taxon>
        <taxon>Tracheophyta</taxon>
        <taxon>Spermatophyta</taxon>
        <taxon>Magnoliopsida</taxon>
        <taxon>Liliopsida</taxon>
        <taxon>Poales</taxon>
        <taxon>Poaceae</taxon>
        <taxon>BOP clade</taxon>
        <taxon>Oryzoideae</taxon>
        <taxon>Oryzeae</taxon>
        <taxon>Oryzinae</taxon>
        <taxon>Leersia</taxon>
    </lineage>
</organism>
<feature type="chain" id="PRO_5002350930" evidence="2">
    <location>
        <begin position="30"/>
        <end position="112"/>
    </location>
</feature>
<reference evidence="3" key="3">
    <citation type="submission" date="2015-04" db="UniProtKB">
        <authorList>
            <consortium name="EnsemblPlants"/>
        </authorList>
    </citation>
    <scope>IDENTIFICATION</scope>
</reference>
<dbReference type="HOGENOM" id="CLU_2416464_0_0_1"/>
<protein>
    <submittedName>
        <fullName evidence="3">Uncharacterized protein</fullName>
    </submittedName>
</protein>
<reference evidence="4" key="2">
    <citation type="submission" date="2013-12" db="EMBL/GenBank/DDBJ databases">
        <authorList>
            <person name="Yu Y."/>
            <person name="Lee S."/>
            <person name="de Baynast K."/>
            <person name="Wissotski M."/>
            <person name="Liu L."/>
            <person name="Talag J."/>
            <person name="Goicoechea J."/>
            <person name="Angelova A."/>
            <person name="Jetty R."/>
            <person name="Kudrna D."/>
            <person name="Golser W."/>
            <person name="Rivera L."/>
            <person name="Zhang J."/>
            <person name="Wing R."/>
        </authorList>
    </citation>
    <scope>NUCLEOTIDE SEQUENCE</scope>
</reference>
<keyword evidence="4" id="KW-1185">Reference proteome</keyword>
<feature type="region of interest" description="Disordered" evidence="1">
    <location>
        <begin position="52"/>
        <end position="81"/>
    </location>
</feature>
<dbReference type="Proteomes" id="UP000032180">
    <property type="component" value="Chromosome 12"/>
</dbReference>
<reference evidence="3 4" key="1">
    <citation type="submission" date="2012-08" db="EMBL/GenBank/DDBJ databases">
        <title>Oryza genome evolution.</title>
        <authorList>
            <person name="Wing R.A."/>
        </authorList>
    </citation>
    <scope>NUCLEOTIDE SEQUENCE</scope>
</reference>
<feature type="signal peptide" evidence="2">
    <location>
        <begin position="1"/>
        <end position="29"/>
    </location>
</feature>
<dbReference type="AlphaFoldDB" id="A0A0D9XXB0"/>
<keyword evidence="2" id="KW-0732">Signal</keyword>
<dbReference type="Gramene" id="LPERR12G03920.1">
    <property type="protein sequence ID" value="LPERR12G03920.1"/>
    <property type="gene ID" value="LPERR12G03920"/>
</dbReference>
<accession>A0A0D9XXB0</accession>